<dbReference type="Pfam" id="PF02654">
    <property type="entry name" value="CobS"/>
    <property type="match status" value="1"/>
</dbReference>
<evidence type="ECO:0000256" key="15">
    <source>
        <dbReference type="ARBA" id="ARBA00032605"/>
    </source>
</evidence>
<protein>
    <recommendedName>
        <fullName evidence="6 19">Adenosylcobinamide-GDP ribazoletransferase</fullName>
        <ecNumber evidence="5 19">2.7.8.26</ecNumber>
    </recommendedName>
    <alternativeName>
        <fullName evidence="16 19">Cobalamin synthase</fullName>
    </alternativeName>
    <alternativeName>
        <fullName evidence="15 19">Cobalamin-5'-phosphate synthase</fullName>
    </alternativeName>
</protein>
<keyword evidence="9 19" id="KW-0808">Transferase</keyword>
<dbReference type="GO" id="GO:0005886">
    <property type="term" value="C:plasma membrane"/>
    <property type="evidence" value="ECO:0007669"/>
    <property type="project" value="UniProtKB-SubCell"/>
</dbReference>
<evidence type="ECO:0000256" key="2">
    <source>
        <dbReference type="ARBA" id="ARBA00004651"/>
    </source>
</evidence>
<evidence type="ECO:0000256" key="1">
    <source>
        <dbReference type="ARBA" id="ARBA00001946"/>
    </source>
</evidence>
<comment type="catalytic activity">
    <reaction evidence="17 19">
        <text>alpha-ribazole + adenosylcob(III)inamide-GDP = adenosylcob(III)alamin + GMP + H(+)</text>
        <dbReference type="Rhea" id="RHEA:16049"/>
        <dbReference type="ChEBI" id="CHEBI:10329"/>
        <dbReference type="ChEBI" id="CHEBI:15378"/>
        <dbReference type="ChEBI" id="CHEBI:18408"/>
        <dbReference type="ChEBI" id="CHEBI:58115"/>
        <dbReference type="ChEBI" id="CHEBI:60487"/>
        <dbReference type="EC" id="2.7.8.26"/>
    </reaction>
</comment>
<evidence type="ECO:0000256" key="4">
    <source>
        <dbReference type="ARBA" id="ARBA00010561"/>
    </source>
</evidence>
<keyword evidence="12 19" id="KW-1133">Transmembrane helix</keyword>
<evidence type="ECO:0000256" key="12">
    <source>
        <dbReference type="ARBA" id="ARBA00022989"/>
    </source>
</evidence>
<feature type="transmembrane region" description="Helical" evidence="19">
    <location>
        <begin position="81"/>
        <end position="98"/>
    </location>
</feature>
<keyword evidence="21" id="KW-1185">Reference proteome</keyword>
<name>A0A222GA73_9GAMM</name>
<keyword evidence="13 19" id="KW-0472">Membrane</keyword>
<comment type="pathway">
    <text evidence="3 19">Cofactor biosynthesis; adenosylcobalamin biosynthesis; adenosylcobalamin from cob(II)yrinate a,c-diamide: step 7/7.</text>
</comment>
<dbReference type="EC" id="2.7.8.26" evidence="5 19"/>
<organism evidence="20 21">
    <name type="scientific">Cognaticolwellia beringensis</name>
    <dbReference type="NCBI Taxonomy" id="1967665"/>
    <lineage>
        <taxon>Bacteria</taxon>
        <taxon>Pseudomonadati</taxon>
        <taxon>Pseudomonadota</taxon>
        <taxon>Gammaproteobacteria</taxon>
        <taxon>Alteromonadales</taxon>
        <taxon>Colwelliaceae</taxon>
        <taxon>Cognaticolwellia</taxon>
    </lineage>
</organism>
<accession>A0A222GA73</accession>
<evidence type="ECO:0000256" key="16">
    <source>
        <dbReference type="ARBA" id="ARBA00032853"/>
    </source>
</evidence>
<comment type="function">
    <text evidence="14 19">Joins adenosylcobinamide-GDP and alpha-ribazole to generate adenosylcobalamin (Ado-cobalamin). Also synthesizes adenosylcobalamin 5'-phosphate from adenosylcobinamide-GDP and alpha-ribazole 5'-phosphate.</text>
</comment>
<dbReference type="PANTHER" id="PTHR34148:SF1">
    <property type="entry name" value="ADENOSYLCOBINAMIDE-GDP RIBAZOLETRANSFERASE"/>
    <property type="match status" value="1"/>
</dbReference>
<feature type="transmembrane region" description="Helical" evidence="19">
    <location>
        <begin position="211"/>
        <end position="240"/>
    </location>
</feature>
<evidence type="ECO:0000256" key="18">
    <source>
        <dbReference type="ARBA" id="ARBA00049504"/>
    </source>
</evidence>
<dbReference type="GO" id="GO:0009236">
    <property type="term" value="P:cobalamin biosynthetic process"/>
    <property type="evidence" value="ECO:0007669"/>
    <property type="project" value="UniProtKB-UniRule"/>
</dbReference>
<evidence type="ECO:0000256" key="17">
    <source>
        <dbReference type="ARBA" id="ARBA00048623"/>
    </source>
</evidence>
<reference evidence="20 21" key="1">
    <citation type="submission" date="2017-08" db="EMBL/GenBank/DDBJ databases">
        <title>Complete genome of Colwellia sp. NB097-1, a psychrophile bacterium ioslated from Bering Sea.</title>
        <authorList>
            <person name="Chen X."/>
        </authorList>
    </citation>
    <scope>NUCLEOTIDE SEQUENCE [LARGE SCALE GENOMIC DNA]</scope>
    <source>
        <strain evidence="20 21">NB097-1</strain>
    </source>
</reference>
<comment type="catalytic activity">
    <reaction evidence="18 19">
        <text>alpha-ribazole 5'-phosphate + adenosylcob(III)inamide-GDP = adenosylcob(III)alamin 5'-phosphate + GMP + H(+)</text>
        <dbReference type="Rhea" id="RHEA:23560"/>
        <dbReference type="ChEBI" id="CHEBI:15378"/>
        <dbReference type="ChEBI" id="CHEBI:57918"/>
        <dbReference type="ChEBI" id="CHEBI:58115"/>
        <dbReference type="ChEBI" id="CHEBI:60487"/>
        <dbReference type="ChEBI" id="CHEBI:60493"/>
        <dbReference type="EC" id="2.7.8.26"/>
    </reaction>
</comment>
<evidence type="ECO:0000256" key="9">
    <source>
        <dbReference type="ARBA" id="ARBA00022679"/>
    </source>
</evidence>
<dbReference type="EMBL" id="CP020465">
    <property type="protein sequence ID" value="ASP48785.1"/>
    <property type="molecule type" value="Genomic_DNA"/>
</dbReference>
<evidence type="ECO:0000256" key="10">
    <source>
        <dbReference type="ARBA" id="ARBA00022692"/>
    </source>
</evidence>
<evidence type="ECO:0000256" key="3">
    <source>
        <dbReference type="ARBA" id="ARBA00004663"/>
    </source>
</evidence>
<evidence type="ECO:0000256" key="14">
    <source>
        <dbReference type="ARBA" id="ARBA00025228"/>
    </source>
</evidence>
<gene>
    <name evidence="19" type="primary">cobS</name>
    <name evidence="20" type="ORF">B5D82_14025</name>
</gene>
<dbReference type="Proteomes" id="UP000202259">
    <property type="component" value="Chromosome"/>
</dbReference>
<evidence type="ECO:0000256" key="7">
    <source>
        <dbReference type="ARBA" id="ARBA00022475"/>
    </source>
</evidence>
<dbReference type="AlphaFoldDB" id="A0A222GA73"/>
<keyword evidence="7 19" id="KW-1003">Cell membrane</keyword>
<evidence type="ECO:0000256" key="8">
    <source>
        <dbReference type="ARBA" id="ARBA00022573"/>
    </source>
</evidence>
<sequence>MLPKPDEQPSNVAKQGQWAEQWQLLLLATSFFTRIPVNISAEVSANMLNEASRYFALVGVLIGLSSALAFYLCAIFIPAEIALLVAMAISVLLTGAFHEDGWADVWDGFGGGWTVENKLNIMKDSRLGTYGAAALFFILMIKYQVLLALINFELANNNVEAEVLSLLSILVLGHCLSRVLATSLIADMPYVSEDATSKVKPLAQALSNNSYLTLLATGIVIIMLTLSLSVAWKLVVILLLTRWCLKRWFTQQLGGYTGDCLGAAQQLSEVVIYITLLSLTSVVI</sequence>
<comment type="subcellular location">
    <subcellularLocation>
        <location evidence="2 19">Cell membrane</location>
        <topology evidence="2 19">Multi-pass membrane protein</topology>
    </subcellularLocation>
</comment>
<comment type="similarity">
    <text evidence="4 19">Belongs to the CobS family.</text>
</comment>
<evidence type="ECO:0000256" key="11">
    <source>
        <dbReference type="ARBA" id="ARBA00022842"/>
    </source>
</evidence>
<keyword evidence="10 19" id="KW-0812">Transmembrane</keyword>
<feature type="transmembrane region" description="Helical" evidence="19">
    <location>
        <begin position="130"/>
        <end position="152"/>
    </location>
</feature>
<evidence type="ECO:0000313" key="20">
    <source>
        <dbReference type="EMBL" id="ASP48785.1"/>
    </source>
</evidence>
<keyword evidence="8 19" id="KW-0169">Cobalamin biosynthesis</keyword>
<dbReference type="OrthoDB" id="9794626at2"/>
<dbReference type="InterPro" id="IPR003805">
    <property type="entry name" value="CobS"/>
</dbReference>
<dbReference type="KEGG" id="cber:B5D82_14025"/>
<keyword evidence="11 19" id="KW-0460">Magnesium</keyword>
<proteinExistence type="inferred from homology"/>
<dbReference type="GO" id="GO:0051073">
    <property type="term" value="F:adenosylcobinamide-GDP ribazoletransferase activity"/>
    <property type="evidence" value="ECO:0007669"/>
    <property type="project" value="UniProtKB-UniRule"/>
</dbReference>
<feature type="transmembrane region" description="Helical" evidence="19">
    <location>
        <begin position="164"/>
        <end position="191"/>
    </location>
</feature>
<evidence type="ECO:0000256" key="19">
    <source>
        <dbReference type="HAMAP-Rule" id="MF_00719"/>
    </source>
</evidence>
<dbReference type="NCBIfam" id="NF001277">
    <property type="entry name" value="PRK00235.1-3"/>
    <property type="match status" value="1"/>
</dbReference>
<dbReference type="PANTHER" id="PTHR34148">
    <property type="entry name" value="ADENOSYLCOBINAMIDE-GDP RIBAZOLETRANSFERASE"/>
    <property type="match status" value="1"/>
</dbReference>
<comment type="cofactor">
    <cofactor evidence="1 19">
        <name>Mg(2+)</name>
        <dbReference type="ChEBI" id="CHEBI:18420"/>
    </cofactor>
</comment>
<feature type="transmembrane region" description="Helical" evidence="19">
    <location>
        <begin position="54"/>
        <end position="74"/>
    </location>
</feature>
<evidence type="ECO:0000256" key="6">
    <source>
        <dbReference type="ARBA" id="ARBA00015850"/>
    </source>
</evidence>
<dbReference type="HAMAP" id="MF_00719">
    <property type="entry name" value="CobS"/>
    <property type="match status" value="1"/>
</dbReference>
<dbReference type="UniPathway" id="UPA00148">
    <property type="reaction ID" value="UER00238"/>
</dbReference>
<dbReference type="GO" id="GO:0008818">
    <property type="term" value="F:cobalamin 5'-phosphate synthase activity"/>
    <property type="evidence" value="ECO:0007669"/>
    <property type="project" value="UniProtKB-UniRule"/>
</dbReference>
<dbReference type="RefSeq" id="WP_081152382.1">
    <property type="nucleotide sequence ID" value="NZ_CP020465.1"/>
</dbReference>
<evidence type="ECO:0000313" key="21">
    <source>
        <dbReference type="Proteomes" id="UP000202259"/>
    </source>
</evidence>
<evidence type="ECO:0000256" key="5">
    <source>
        <dbReference type="ARBA" id="ARBA00013200"/>
    </source>
</evidence>
<evidence type="ECO:0000256" key="13">
    <source>
        <dbReference type="ARBA" id="ARBA00023136"/>
    </source>
</evidence>